<dbReference type="Pfam" id="PF02811">
    <property type="entry name" value="PHP"/>
    <property type="match status" value="1"/>
</dbReference>
<dbReference type="PANTHER" id="PTHR42924">
    <property type="entry name" value="EXONUCLEASE"/>
    <property type="match status" value="1"/>
</dbReference>
<comment type="caution">
    <text evidence="2">The sequence shown here is derived from an EMBL/GenBank/DDBJ whole genome shotgun (WGS) entry which is preliminary data.</text>
</comment>
<dbReference type="InterPro" id="IPR052018">
    <property type="entry name" value="PHP_domain"/>
</dbReference>
<dbReference type="CDD" id="cd07432">
    <property type="entry name" value="PHP_HisPPase"/>
    <property type="match status" value="1"/>
</dbReference>
<proteinExistence type="predicted"/>
<dbReference type="EMBL" id="JADIMS010000111">
    <property type="protein sequence ID" value="MBO8450657.1"/>
    <property type="molecule type" value="Genomic_DNA"/>
</dbReference>
<reference evidence="2" key="2">
    <citation type="journal article" date="2021" name="PeerJ">
        <title>Extensive microbial diversity within the chicken gut microbiome revealed by metagenomics and culture.</title>
        <authorList>
            <person name="Gilroy R."/>
            <person name="Ravi A."/>
            <person name="Getino M."/>
            <person name="Pursley I."/>
            <person name="Horton D.L."/>
            <person name="Alikhan N.F."/>
            <person name="Baker D."/>
            <person name="Gharbi K."/>
            <person name="Hall N."/>
            <person name="Watson M."/>
            <person name="Adriaenssens E.M."/>
            <person name="Foster-Nyarko E."/>
            <person name="Jarju S."/>
            <person name="Secka A."/>
            <person name="Antonio M."/>
            <person name="Oren A."/>
            <person name="Chaudhuri R.R."/>
            <person name="La Ragione R."/>
            <person name="Hildebrand F."/>
            <person name="Pallen M.J."/>
        </authorList>
    </citation>
    <scope>NUCLEOTIDE SEQUENCE</scope>
    <source>
        <strain evidence="2">B3-4054</strain>
    </source>
</reference>
<accession>A0A9D9EMQ5</accession>
<dbReference type="InterPro" id="IPR016195">
    <property type="entry name" value="Pol/histidinol_Pase-like"/>
</dbReference>
<evidence type="ECO:0000313" key="3">
    <source>
        <dbReference type="Proteomes" id="UP000823616"/>
    </source>
</evidence>
<organism evidence="2 3">
    <name type="scientific">Candidatus Avitreponema avistercoris</name>
    <dbReference type="NCBI Taxonomy" id="2840705"/>
    <lineage>
        <taxon>Bacteria</taxon>
        <taxon>Pseudomonadati</taxon>
        <taxon>Spirochaetota</taxon>
        <taxon>Spirochaetia</taxon>
        <taxon>Spirochaetales</taxon>
        <taxon>Candidatus Avitreponema</taxon>
    </lineage>
</organism>
<dbReference type="SUPFAM" id="SSF89550">
    <property type="entry name" value="PHP domain-like"/>
    <property type="match status" value="1"/>
</dbReference>
<protein>
    <submittedName>
        <fullName evidence="2">PHP domain-containing protein</fullName>
    </submittedName>
</protein>
<dbReference type="Gene3D" id="3.20.20.140">
    <property type="entry name" value="Metal-dependent hydrolases"/>
    <property type="match status" value="1"/>
</dbReference>
<dbReference type="SMART" id="SM00481">
    <property type="entry name" value="POLIIIAc"/>
    <property type="match status" value="1"/>
</dbReference>
<dbReference type="InterPro" id="IPR004013">
    <property type="entry name" value="PHP_dom"/>
</dbReference>
<dbReference type="AlphaFoldDB" id="A0A9D9EMQ5"/>
<gene>
    <name evidence="2" type="ORF">IAA96_06080</name>
</gene>
<dbReference type="GO" id="GO:0004534">
    <property type="term" value="F:5'-3' RNA exonuclease activity"/>
    <property type="evidence" value="ECO:0007669"/>
    <property type="project" value="TreeGrafter"/>
</dbReference>
<dbReference type="InterPro" id="IPR003141">
    <property type="entry name" value="Pol/His_phosphatase_N"/>
</dbReference>
<evidence type="ECO:0000259" key="1">
    <source>
        <dbReference type="SMART" id="SM00481"/>
    </source>
</evidence>
<dbReference type="Proteomes" id="UP000823616">
    <property type="component" value="Unassembled WGS sequence"/>
</dbReference>
<dbReference type="GO" id="GO:0035312">
    <property type="term" value="F:5'-3' DNA exonuclease activity"/>
    <property type="evidence" value="ECO:0007669"/>
    <property type="project" value="TreeGrafter"/>
</dbReference>
<sequence length="241" mass="25986">MVYRTDLHIHSCLSPCGSLELPPSEIARLLAARGVQVAALTDHNTALNCPAFAKACSAHGIVPLFGMEAQTQEECHILCLFGCLEAALAFSGEIYTLLPPVRNQPEKTGDQVYVDEEDNILGEVEKYLITCADLDIFQLAEKVHAAGGAVIPAHAERPAFSLSSQLGFIPEGPWDAVEVVRLPPSADTKGYPLTVSSDSHYPEHVARRTFLLDTADESLTGADGTVDMDVFKRALARCPRG</sequence>
<name>A0A9D9EMQ5_9SPIR</name>
<feature type="domain" description="Polymerase/histidinol phosphatase N-terminal" evidence="1">
    <location>
        <begin position="5"/>
        <end position="73"/>
    </location>
</feature>
<evidence type="ECO:0000313" key="2">
    <source>
        <dbReference type="EMBL" id="MBO8450657.1"/>
    </source>
</evidence>
<dbReference type="PANTHER" id="PTHR42924:SF3">
    <property type="entry name" value="POLYMERASE_HISTIDINOL PHOSPHATASE N-TERMINAL DOMAIN-CONTAINING PROTEIN"/>
    <property type="match status" value="1"/>
</dbReference>
<reference evidence="2" key="1">
    <citation type="submission" date="2020-10" db="EMBL/GenBank/DDBJ databases">
        <authorList>
            <person name="Gilroy R."/>
        </authorList>
    </citation>
    <scope>NUCLEOTIDE SEQUENCE</scope>
    <source>
        <strain evidence="2">B3-4054</strain>
    </source>
</reference>